<evidence type="ECO:0000313" key="2">
    <source>
        <dbReference type="Proteomes" id="UP000823941"/>
    </source>
</evidence>
<sequence>MQITPELLMVSIGYDSAGGAFLDRHEIISDTQVVRSVGLHRAPTVWGNEALALLQESSD</sequence>
<accession>A0ABQ7Q2Y7</accession>
<keyword evidence="2" id="KW-1185">Reference proteome</keyword>
<proteinExistence type="predicted"/>
<protein>
    <submittedName>
        <fullName evidence="1">Uncharacterized protein</fullName>
    </submittedName>
</protein>
<comment type="caution">
    <text evidence="1">The sequence shown here is derived from an EMBL/GenBank/DDBJ whole genome shotgun (WGS) entry which is preliminary data.</text>
</comment>
<name>A0ABQ7Q2Y7_PLUXY</name>
<gene>
    <name evidence="1" type="ORF">JYU34_016578</name>
</gene>
<organism evidence="1 2">
    <name type="scientific">Plutella xylostella</name>
    <name type="common">Diamondback moth</name>
    <name type="synonym">Plutella maculipennis</name>
    <dbReference type="NCBI Taxonomy" id="51655"/>
    <lineage>
        <taxon>Eukaryota</taxon>
        <taxon>Metazoa</taxon>
        <taxon>Ecdysozoa</taxon>
        <taxon>Arthropoda</taxon>
        <taxon>Hexapoda</taxon>
        <taxon>Insecta</taxon>
        <taxon>Pterygota</taxon>
        <taxon>Neoptera</taxon>
        <taxon>Endopterygota</taxon>
        <taxon>Lepidoptera</taxon>
        <taxon>Glossata</taxon>
        <taxon>Ditrysia</taxon>
        <taxon>Yponomeutoidea</taxon>
        <taxon>Plutellidae</taxon>
        <taxon>Plutella</taxon>
    </lineage>
</organism>
<reference evidence="1 2" key="1">
    <citation type="submission" date="2021-06" db="EMBL/GenBank/DDBJ databases">
        <title>A haploid diamondback moth (Plutella xylostella L.) genome assembly resolves 31 chromosomes and identifies a diamide resistance mutation.</title>
        <authorList>
            <person name="Ward C.M."/>
            <person name="Perry K.D."/>
            <person name="Baker G."/>
            <person name="Powis K."/>
            <person name="Heckel D.G."/>
            <person name="Baxter S.W."/>
        </authorList>
    </citation>
    <scope>NUCLEOTIDE SEQUENCE [LARGE SCALE GENOMIC DNA]</scope>
    <source>
        <strain evidence="1 2">LV</strain>
        <tissue evidence="1">Single pupa</tissue>
    </source>
</reference>
<evidence type="ECO:0000313" key="1">
    <source>
        <dbReference type="EMBL" id="KAG7299593.1"/>
    </source>
</evidence>
<dbReference type="EMBL" id="JAHIBW010000022">
    <property type="protein sequence ID" value="KAG7299593.1"/>
    <property type="molecule type" value="Genomic_DNA"/>
</dbReference>
<dbReference type="Proteomes" id="UP000823941">
    <property type="component" value="Chromosome 22"/>
</dbReference>